<feature type="domain" description="Myb-like" evidence="4">
    <location>
        <begin position="187"/>
        <end position="232"/>
    </location>
</feature>
<dbReference type="Gene3D" id="1.10.10.60">
    <property type="entry name" value="Homeodomain-like"/>
    <property type="match status" value="2"/>
</dbReference>
<dbReference type="PANTHER" id="PTHR47998">
    <property type="entry name" value="TRANSCRIPTION FACTOR MYB51-LIKE ISOFORM X1"/>
    <property type="match status" value="1"/>
</dbReference>
<dbReference type="EMBL" id="BQNB010020788">
    <property type="protein sequence ID" value="GJT99630.1"/>
    <property type="molecule type" value="Genomic_DNA"/>
</dbReference>
<dbReference type="SMART" id="SM00674">
    <property type="entry name" value="CENPB"/>
    <property type="match status" value="1"/>
</dbReference>
<evidence type="ECO:0000313" key="7">
    <source>
        <dbReference type="EMBL" id="GJT99630.1"/>
    </source>
</evidence>
<dbReference type="Pfam" id="PF03221">
    <property type="entry name" value="HTH_Tnp_Tc5"/>
    <property type="match status" value="1"/>
</dbReference>
<keyword evidence="3" id="KW-0539">Nucleus</keyword>
<feature type="domain" description="HTH myb-type" evidence="6">
    <location>
        <begin position="190"/>
        <end position="236"/>
    </location>
</feature>
<dbReference type="PROSITE" id="PS51294">
    <property type="entry name" value="HTH_MYB"/>
    <property type="match status" value="1"/>
</dbReference>
<gene>
    <name evidence="7" type="ORF">Tco_1109969</name>
</gene>
<dbReference type="InterPro" id="IPR009057">
    <property type="entry name" value="Homeodomain-like_sf"/>
</dbReference>
<evidence type="ECO:0000256" key="3">
    <source>
        <dbReference type="ARBA" id="ARBA00023242"/>
    </source>
</evidence>
<protein>
    <submittedName>
        <fullName evidence="7">CENP-B homolog protein 2-like protein</fullName>
    </submittedName>
</protein>
<accession>A0ABQ5IIN2</accession>
<evidence type="ECO:0000259" key="5">
    <source>
        <dbReference type="PROSITE" id="PS51253"/>
    </source>
</evidence>
<evidence type="ECO:0000259" key="6">
    <source>
        <dbReference type="PROSITE" id="PS51294"/>
    </source>
</evidence>
<evidence type="ECO:0000313" key="8">
    <source>
        <dbReference type="Proteomes" id="UP001151760"/>
    </source>
</evidence>
<keyword evidence="8" id="KW-1185">Reference proteome</keyword>
<name>A0ABQ5IIN2_9ASTR</name>
<dbReference type="PROSITE" id="PS51253">
    <property type="entry name" value="HTH_CENPB"/>
    <property type="match status" value="1"/>
</dbReference>
<feature type="domain" description="HTH CENPB-type" evidence="5">
    <location>
        <begin position="302"/>
        <end position="375"/>
    </location>
</feature>
<keyword evidence="2" id="KW-0238">DNA-binding</keyword>
<proteinExistence type="predicted"/>
<dbReference type="CDD" id="cd00167">
    <property type="entry name" value="SANT"/>
    <property type="match status" value="1"/>
</dbReference>
<dbReference type="InterPro" id="IPR006600">
    <property type="entry name" value="HTH_CenpB_DNA-bd_dom"/>
</dbReference>
<organism evidence="7 8">
    <name type="scientific">Tanacetum coccineum</name>
    <dbReference type="NCBI Taxonomy" id="301880"/>
    <lineage>
        <taxon>Eukaryota</taxon>
        <taxon>Viridiplantae</taxon>
        <taxon>Streptophyta</taxon>
        <taxon>Embryophyta</taxon>
        <taxon>Tracheophyta</taxon>
        <taxon>Spermatophyta</taxon>
        <taxon>Magnoliopsida</taxon>
        <taxon>eudicotyledons</taxon>
        <taxon>Gunneridae</taxon>
        <taxon>Pentapetalae</taxon>
        <taxon>asterids</taxon>
        <taxon>campanulids</taxon>
        <taxon>Asterales</taxon>
        <taxon>Asteraceae</taxon>
        <taxon>Asteroideae</taxon>
        <taxon>Anthemideae</taxon>
        <taxon>Anthemidinae</taxon>
        <taxon>Tanacetum</taxon>
    </lineage>
</organism>
<dbReference type="PROSITE" id="PS50090">
    <property type="entry name" value="MYB_LIKE"/>
    <property type="match status" value="1"/>
</dbReference>
<reference evidence="7" key="1">
    <citation type="journal article" date="2022" name="Int. J. Mol. Sci.">
        <title>Draft Genome of Tanacetum Coccineum: Genomic Comparison of Closely Related Tanacetum-Family Plants.</title>
        <authorList>
            <person name="Yamashiro T."/>
            <person name="Shiraishi A."/>
            <person name="Nakayama K."/>
            <person name="Satake H."/>
        </authorList>
    </citation>
    <scope>NUCLEOTIDE SEQUENCE</scope>
</reference>
<evidence type="ECO:0000256" key="1">
    <source>
        <dbReference type="ARBA" id="ARBA00004123"/>
    </source>
</evidence>
<dbReference type="InterPro" id="IPR015495">
    <property type="entry name" value="Myb_TF_plants"/>
</dbReference>
<dbReference type="InterPro" id="IPR017930">
    <property type="entry name" value="Myb_dom"/>
</dbReference>
<sequence length="391" mass="45594">MHEYHEYLLGIKPSAPTSKQPTVVGNSVKTCNPFEVISDLDVGPKGINEAVQPDEGQTTNLFNTLTLVDLGKKVNEVQKVNVITPSIVRPVVTKQPSSSSYKAEEDSEGELEHVYDETGTFISFKSSGSGYGTKSLYERWNETKDDPYDSYNDDDEYNACDLTEDQLAFCDAWDTMIREEIFIQELKLEFSEDEKSLITRMYKLVGERWSLIAGRIPGRTADEIKEYWTSRFSTSVKKNNNDRQLTRAYITAQPRIIQFSTHKQLQEWVSYNYWFQVSKRQYSNTVKRSLELALNLLPEEAMLKRHKPAKFPDLEKSLYEWILQYQEHVNMTGELIIEKAKKFMKDMYPVDTPDFTFSIGGLEKFKQELEVKSFAAFWREWICLKWRQWKD</sequence>
<dbReference type="Proteomes" id="UP001151760">
    <property type="component" value="Unassembled WGS sequence"/>
</dbReference>
<dbReference type="SUPFAM" id="SSF46689">
    <property type="entry name" value="Homeodomain-like"/>
    <property type="match status" value="2"/>
</dbReference>
<comment type="caution">
    <text evidence="7">The sequence shown here is derived from an EMBL/GenBank/DDBJ whole genome shotgun (WGS) entry which is preliminary data.</text>
</comment>
<dbReference type="PANTHER" id="PTHR47998:SF3">
    <property type="entry name" value="TRANSCRIPTION FACTOR TRY-LIKE"/>
    <property type="match status" value="1"/>
</dbReference>
<dbReference type="SMART" id="SM00717">
    <property type="entry name" value="SANT"/>
    <property type="match status" value="1"/>
</dbReference>
<evidence type="ECO:0000259" key="4">
    <source>
        <dbReference type="PROSITE" id="PS50090"/>
    </source>
</evidence>
<dbReference type="Pfam" id="PF00249">
    <property type="entry name" value="Myb_DNA-binding"/>
    <property type="match status" value="1"/>
</dbReference>
<evidence type="ECO:0000256" key="2">
    <source>
        <dbReference type="ARBA" id="ARBA00023125"/>
    </source>
</evidence>
<comment type="subcellular location">
    <subcellularLocation>
        <location evidence="1">Nucleus</location>
    </subcellularLocation>
</comment>
<dbReference type="InterPro" id="IPR001005">
    <property type="entry name" value="SANT/Myb"/>
</dbReference>
<reference evidence="7" key="2">
    <citation type="submission" date="2022-01" db="EMBL/GenBank/DDBJ databases">
        <authorList>
            <person name="Yamashiro T."/>
            <person name="Shiraishi A."/>
            <person name="Satake H."/>
            <person name="Nakayama K."/>
        </authorList>
    </citation>
    <scope>NUCLEOTIDE SEQUENCE</scope>
</reference>